<sequence length="80" mass="8703">RVELGESAVEELERKLADAAAHISERPEISVTYFVPDARKEGGAYMTRTGALKRIDELERALVFADGAKIAVGDIISVET</sequence>
<accession>A0A9D1FCG1</accession>
<reference evidence="1" key="1">
    <citation type="submission" date="2020-10" db="EMBL/GenBank/DDBJ databases">
        <authorList>
            <person name="Gilroy R."/>
        </authorList>
    </citation>
    <scope>NUCLEOTIDE SEQUENCE</scope>
    <source>
        <strain evidence="1">ChiHjej10B9-9673</strain>
    </source>
</reference>
<dbReference type="AlphaFoldDB" id="A0A9D1FCG1"/>
<protein>
    <submittedName>
        <fullName evidence="1">Uncharacterized protein</fullName>
    </submittedName>
</protein>
<reference evidence="1" key="2">
    <citation type="journal article" date="2021" name="PeerJ">
        <title>Extensive microbial diversity within the chicken gut microbiome revealed by metagenomics and culture.</title>
        <authorList>
            <person name="Gilroy R."/>
            <person name="Ravi A."/>
            <person name="Getino M."/>
            <person name="Pursley I."/>
            <person name="Horton D.L."/>
            <person name="Alikhan N.F."/>
            <person name="Baker D."/>
            <person name="Gharbi K."/>
            <person name="Hall N."/>
            <person name="Watson M."/>
            <person name="Adriaenssens E.M."/>
            <person name="Foster-Nyarko E."/>
            <person name="Jarju S."/>
            <person name="Secka A."/>
            <person name="Antonio M."/>
            <person name="Oren A."/>
            <person name="Chaudhuri R.R."/>
            <person name="La Ragione R."/>
            <person name="Hildebrand F."/>
            <person name="Pallen M.J."/>
        </authorList>
    </citation>
    <scope>NUCLEOTIDE SEQUENCE</scope>
    <source>
        <strain evidence="1">ChiHjej10B9-9673</strain>
    </source>
</reference>
<dbReference type="Proteomes" id="UP000824001">
    <property type="component" value="Unassembled WGS sequence"/>
</dbReference>
<comment type="caution">
    <text evidence="1">The sequence shown here is derived from an EMBL/GenBank/DDBJ whole genome shotgun (WGS) entry which is preliminary data.</text>
</comment>
<dbReference type="EMBL" id="DVJK01000028">
    <property type="protein sequence ID" value="HIS66116.1"/>
    <property type="molecule type" value="Genomic_DNA"/>
</dbReference>
<gene>
    <name evidence="1" type="ORF">IAC18_01000</name>
</gene>
<proteinExistence type="predicted"/>
<name>A0A9D1FCG1_9FIRM</name>
<evidence type="ECO:0000313" key="1">
    <source>
        <dbReference type="EMBL" id="HIS66116.1"/>
    </source>
</evidence>
<organism evidence="1 2">
    <name type="scientific">Candidatus Scatomorpha merdipullorum</name>
    <dbReference type="NCBI Taxonomy" id="2840927"/>
    <lineage>
        <taxon>Bacteria</taxon>
        <taxon>Bacillati</taxon>
        <taxon>Bacillota</taxon>
        <taxon>Clostridia</taxon>
        <taxon>Eubacteriales</taxon>
        <taxon>Candidatus Scatomorpha</taxon>
    </lineage>
</organism>
<evidence type="ECO:0000313" key="2">
    <source>
        <dbReference type="Proteomes" id="UP000824001"/>
    </source>
</evidence>
<feature type="non-terminal residue" evidence="1">
    <location>
        <position position="1"/>
    </location>
</feature>